<protein>
    <recommendedName>
        <fullName evidence="3">Virion structural protein</fullName>
    </recommendedName>
</protein>
<reference evidence="1 2" key="1">
    <citation type="submission" date="2022-11" db="EMBL/GenBank/DDBJ databases">
        <title>Acinetobacter entericus sp. nov., isolated from the gut of the plastic-eating larvae of the Coleoptera insect Zophobas atratus.</title>
        <authorList>
            <person name="Dong X."/>
            <person name="Yang Y."/>
        </authorList>
    </citation>
    <scope>NUCLEOTIDE SEQUENCE [LARGE SCALE GENOMIC DNA]</scope>
    <source>
        <strain evidence="1 2">BIT-DXN8</strain>
    </source>
</reference>
<sequence length="324" mass="34705">MIKNSMSASTGLLNTYELAHEWVLSTHQRLIDVGCVQTEDIGQYTLAPSAGTIPSATTLGYRIYELNDTHSSEQPVYFKLVFRVTQGTATNSISFVGVYILTVGFGTDGGGNLTGFTAPTAQQLVIPNTDGGALPVNGVQARTLAVKGDDFMYLGGLLGLSYQASYNIHNSGFFGILRNKNNQGTVDPAVITIIYPNTGVSSNNSLPLRYQKLSKTEGASNINTNMHTLPRINNAAGVLCAVEADISEMSILETTDTLLALRTAPTDTPWGIYELSLDGVTSRKYLHLYTAHSTTNPTSANIPFNACVDSREPTLGALGLLWGE</sequence>
<dbReference type="EMBL" id="JAPEQW010000002">
    <property type="protein sequence ID" value="MCW8037948.1"/>
    <property type="molecule type" value="Genomic_DNA"/>
</dbReference>
<organism evidence="1 2">
    <name type="scientific">Acinetobacter entericus</name>
    <dbReference type="NCBI Taxonomy" id="2989714"/>
    <lineage>
        <taxon>Bacteria</taxon>
        <taxon>Pseudomonadati</taxon>
        <taxon>Pseudomonadota</taxon>
        <taxon>Gammaproteobacteria</taxon>
        <taxon>Moraxellales</taxon>
        <taxon>Moraxellaceae</taxon>
        <taxon>Acinetobacter</taxon>
    </lineage>
</organism>
<dbReference type="Proteomes" id="UP001209682">
    <property type="component" value="Unassembled WGS sequence"/>
</dbReference>
<name>A0ABT3NEK1_9GAMM</name>
<evidence type="ECO:0000313" key="1">
    <source>
        <dbReference type="EMBL" id="MCW8037948.1"/>
    </source>
</evidence>
<evidence type="ECO:0000313" key="2">
    <source>
        <dbReference type="Proteomes" id="UP001209682"/>
    </source>
</evidence>
<proteinExistence type="predicted"/>
<keyword evidence="2" id="KW-1185">Reference proteome</keyword>
<comment type="caution">
    <text evidence="1">The sequence shown here is derived from an EMBL/GenBank/DDBJ whole genome shotgun (WGS) entry which is preliminary data.</text>
</comment>
<evidence type="ECO:0008006" key="3">
    <source>
        <dbReference type="Google" id="ProtNLM"/>
    </source>
</evidence>
<accession>A0ABT3NEK1</accession>
<dbReference type="RefSeq" id="WP_265464670.1">
    <property type="nucleotide sequence ID" value="NZ_JAPEQW010000002.1"/>
</dbReference>
<gene>
    <name evidence="1" type="ORF">OKC24_01945</name>
</gene>